<evidence type="ECO:0000313" key="2">
    <source>
        <dbReference type="Proteomes" id="UP000434925"/>
    </source>
</evidence>
<evidence type="ECO:0008006" key="3">
    <source>
        <dbReference type="Google" id="ProtNLM"/>
    </source>
</evidence>
<gene>
    <name evidence="1" type="ORF">F7R14_11390</name>
</gene>
<protein>
    <recommendedName>
        <fullName evidence="3">DUF1534 domain-containing protein</fullName>
    </recommendedName>
</protein>
<dbReference type="EMBL" id="VZPO01000004">
    <property type="protein sequence ID" value="KAB0505447.1"/>
    <property type="molecule type" value="Genomic_DNA"/>
</dbReference>
<proteinExistence type="predicted"/>
<sequence length="67" mass="7363">MSVVHRFDRSHALRGNAAVTLCVTSVPGSGYEVGLERRASLEAFPRGAWERSARRRSLICGLLYSEG</sequence>
<accession>A0A7V7P5E1</accession>
<reference evidence="1 2" key="1">
    <citation type="submission" date="2019-09" db="EMBL/GenBank/DDBJ databases">
        <title>Draft genome sequences of 48 bacterial type strains from the CCUG.</title>
        <authorList>
            <person name="Tunovic T."/>
            <person name="Pineiro-Iglesias B."/>
            <person name="Unosson C."/>
            <person name="Inganas E."/>
            <person name="Ohlen M."/>
            <person name="Cardew S."/>
            <person name="Jensie-Markopoulos S."/>
            <person name="Salva-Serra F."/>
            <person name="Jaen-Luchoro D."/>
            <person name="Karlsson R."/>
            <person name="Svensson-Stadler L."/>
            <person name="Chun J."/>
            <person name="Moore E."/>
        </authorList>
    </citation>
    <scope>NUCLEOTIDE SEQUENCE [LARGE SCALE GENOMIC DNA]</scope>
    <source>
        <strain evidence="1 2">CCUG 51522</strain>
    </source>
</reference>
<dbReference type="AlphaFoldDB" id="A0A7V7P5E1"/>
<evidence type="ECO:0000313" key="1">
    <source>
        <dbReference type="EMBL" id="KAB0505447.1"/>
    </source>
</evidence>
<comment type="caution">
    <text evidence="1">The sequence shown here is derived from an EMBL/GenBank/DDBJ whole genome shotgun (WGS) entry which is preliminary data.</text>
</comment>
<organism evidence="1 2">
    <name type="scientific">Pseudomonas lini</name>
    <dbReference type="NCBI Taxonomy" id="163011"/>
    <lineage>
        <taxon>Bacteria</taxon>
        <taxon>Pseudomonadati</taxon>
        <taxon>Pseudomonadota</taxon>
        <taxon>Gammaproteobacteria</taxon>
        <taxon>Pseudomonadales</taxon>
        <taxon>Pseudomonadaceae</taxon>
        <taxon>Pseudomonas</taxon>
    </lineage>
</organism>
<dbReference type="Proteomes" id="UP000434925">
    <property type="component" value="Unassembled WGS sequence"/>
</dbReference>
<name>A0A7V7P5E1_9PSED</name>